<evidence type="ECO:0000313" key="1">
    <source>
        <dbReference type="EMBL" id="SVB88843.1"/>
    </source>
</evidence>
<dbReference type="EMBL" id="UINC01062327">
    <property type="protein sequence ID" value="SVB88843.1"/>
    <property type="molecule type" value="Genomic_DNA"/>
</dbReference>
<reference evidence="1" key="1">
    <citation type="submission" date="2018-05" db="EMBL/GenBank/DDBJ databases">
        <authorList>
            <person name="Lanie J.A."/>
            <person name="Ng W.-L."/>
            <person name="Kazmierczak K.M."/>
            <person name="Andrzejewski T.M."/>
            <person name="Davidsen T.M."/>
            <person name="Wayne K.J."/>
            <person name="Tettelin H."/>
            <person name="Glass J.I."/>
            <person name="Rusch D."/>
            <person name="Podicherti R."/>
            <person name="Tsui H.-C.T."/>
            <person name="Winkler M.E."/>
        </authorList>
    </citation>
    <scope>NUCLEOTIDE SEQUENCE</scope>
</reference>
<protein>
    <submittedName>
        <fullName evidence="1">Uncharacterized protein</fullName>
    </submittedName>
</protein>
<dbReference type="AlphaFoldDB" id="A0A382HQD1"/>
<proteinExistence type="predicted"/>
<accession>A0A382HQD1</accession>
<gene>
    <name evidence="1" type="ORF">METZ01_LOCUS241697</name>
</gene>
<sequence length="121" mass="13010">VISGLFIGIAIAAIQSNGSASTVSVVSADSESEKFDPKDFTVEVLKSLPDEELAEMFPEKAEVILNPEVAENTARKSKSSDDPEYLRAVLQKLGADPPENATTKELQDMLAHVEDSNFSAK</sequence>
<feature type="non-terminal residue" evidence="1">
    <location>
        <position position="1"/>
    </location>
</feature>
<name>A0A382HQD1_9ZZZZ</name>
<organism evidence="1">
    <name type="scientific">marine metagenome</name>
    <dbReference type="NCBI Taxonomy" id="408172"/>
    <lineage>
        <taxon>unclassified sequences</taxon>
        <taxon>metagenomes</taxon>
        <taxon>ecological metagenomes</taxon>
    </lineage>
</organism>